<sequence length="168" mass="18505">MLSPTNGPEQSRKMEKYLAPTLRVEIMMTAPTRHIMILPMNDMPTVLEMATTGLRNRERHEVGHQIWWSLDEVGSHLGEAGCIDDLGNLCQQISDHTTSDLVEKFYGMGANWVMAATDGPLLLSGATKRASEMSAINEKFQRPAPRTNGHGKHDGVQVAVAEIPSQVV</sequence>
<name>A0A6A6F098_9PEZI</name>
<reference evidence="1" key="1">
    <citation type="journal article" date="2020" name="Stud. Mycol.">
        <title>101 Dothideomycetes genomes: a test case for predicting lifestyles and emergence of pathogens.</title>
        <authorList>
            <person name="Haridas S."/>
            <person name="Albert R."/>
            <person name="Binder M."/>
            <person name="Bloem J."/>
            <person name="Labutti K."/>
            <person name="Salamov A."/>
            <person name="Andreopoulos B."/>
            <person name="Baker S."/>
            <person name="Barry K."/>
            <person name="Bills G."/>
            <person name="Bluhm B."/>
            <person name="Cannon C."/>
            <person name="Castanera R."/>
            <person name="Culley D."/>
            <person name="Daum C."/>
            <person name="Ezra D."/>
            <person name="Gonzalez J."/>
            <person name="Henrissat B."/>
            <person name="Kuo A."/>
            <person name="Liang C."/>
            <person name="Lipzen A."/>
            <person name="Lutzoni F."/>
            <person name="Magnuson J."/>
            <person name="Mondo S."/>
            <person name="Nolan M."/>
            <person name="Ohm R."/>
            <person name="Pangilinan J."/>
            <person name="Park H.-J."/>
            <person name="Ramirez L."/>
            <person name="Alfaro M."/>
            <person name="Sun H."/>
            <person name="Tritt A."/>
            <person name="Yoshinaga Y."/>
            <person name="Zwiers L.-H."/>
            <person name="Turgeon B."/>
            <person name="Goodwin S."/>
            <person name="Spatafora J."/>
            <person name="Crous P."/>
            <person name="Grigoriev I."/>
        </authorList>
    </citation>
    <scope>NUCLEOTIDE SEQUENCE</scope>
    <source>
        <strain evidence="1">SCOH1-5</strain>
    </source>
</reference>
<evidence type="ECO:0000313" key="1">
    <source>
        <dbReference type="EMBL" id="KAF2207172.1"/>
    </source>
</evidence>
<dbReference type="AlphaFoldDB" id="A0A6A6F098"/>
<protein>
    <submittedName>
        <fullName evidence="1">Uncharacterized protein</fullName>
    </submittedName>
</protein>
<gene>
    <name evidence="1" type="ORF">CERZMDRAFT_102667</name>
</gene>
<organism evidence="1 2">
    <name type="scientific">Cercospora zeae-maydis SCOH1-5</name>
    <dbReference type="NCBI Taxonomy" id="717836"/>
    <lineage>
        <taxon>Eukaryota</taxon>
        <taxon>Fungi</taxon>
        <taxon>Dikarya</taxon>
        <taxon>Ascomycota</taxon>
        <taxon>Pezizomycotina</taxon>
        <taxon>Dothideomycetes</taxon>
        <taxon>Dothideomycetidae</taxon>
        <taxon>Mycosphaerellales</taxon>
        <taxon>Mycosphaerellaceae</taxon>
        <taxon>Cercospora</taxon>
    </lineage>
</organism>
<proteinExistence type="predicted"/>
<dbReference type="Proteomes" id="UP000799539">
    <property type="component" value="Unassembled WGS sequence"/>
</dbReference>
<accession>A0A6A6F098</accession>
<dbReference type="OrthoDB" id="1621678at2759"/>
<keyword evidence="2" id="KW-1185">Reference proteome</keyword>
<evidence type="ECO:0000313" key="2">
    <source>
        <dbReference type="Proteomes" id="UP000799539"/>
    </source>
</evidence>
<dbReference type="EMBL" id="ML992706">
    <property type="protein sequence ID" value="KAF2207172.1"/>
    <property type="molecule type" value="Genomic_DNA"/>
</dbReference>